<dbReference type="Proteomes" id="UP001056766">
    <property type="component" value="Unassembled WGS sequence"/>
</dbReference>
<reference evidence="3" key="1">
    <citation type="journal article" date="2021" name="mSystems">
        <title>Bacteria and Archaea Synergistically Convert Glycine Betaine to Biogenic Methane in the Formosa Cold Seep of the South China Sea.</title>
        <authorList>
            <person name="Li L."/>
            <person name="Zhang W."/>
            <person name="Zhang S."/>
            <person name="Song L."/>
            <person name="Sun Q."/>
            <person name="Zhang H."/>
            <person name="Xiang H."/>
            <person name="Dong X."/>
        </authorList>
    </citation>
    <scope>NUCLEOTIDE SEQUENCE</scope>
    <source>
        <strain evidence="3">LLY</strain>
    </source>
</reference>
<comment type="caution">
    <text evidence="3">The sequence shown here is derived from an EMBL/GenBank/DDBJ whole genome shotgun (WGS) entry which is preliminary data.</text>
</comment>
<dbReference type="AlphaFoldDB" id="A0A9E4ZFS6"/>
<keyword evidence="1" id="KW-0812">Transmembrane</keyword>
<dbReference type="InterPro" id="IPR025588">
    <property type="entry name" value="YcxB-like_C"/>
</dbReference>
<reference evidence="3" key="2">
    <citation type="submission" date="2021-04" db="EMBL/GenBank/DDBJ databases">
        <authorList>
            <person name="Dong X."/>
        </authorList>
    </citation>
    <scope>NUCLEOTIDE SEQUENCE</scope>
    <source>
        <strain evidence="3">LLY</strain>
    </source>
</reference>
<keyword evidence="1" id="KW-1133">Transmembrane helix</keyword>
<sequence>MDNEKPYEIFLSGKISYNDYKMFNRFHLRKLYIKKFIALFFLYCMMFYGLSIITISFMGLVSMIILSLFLSLLTVGVLILITFKRLKSIYYSNKRIQLEKIYSITKNGIKWTDAQGESVIKWEDIVLAAECKELILIYISIVQALIIPKRFFKSNDDFVKFKNRIEQKISTEKIKMDLDHLDGNNVM</sequence>
<protein>
    <submittedName>
        <fullName evidence="3">YcxB family protein</fullName>
    </submittedName>
</protein>
<evidence type="ECO:0000313" key="4">
    <source>
        <dbReference type="Proteomes" id="UP001056766"/>
    </source>
</evidence>
<organism evidence="3 4">
    <name type="scientific">Methanococcoides seepicolus</name>
    <dbReference type="NCBI Taxonomy" id="2828780"/>
    <lineage>
        <taxon>Archaea</taxon>
        <taxon>Methanobacteriati</taxon>
        <taxon>Methanobacteriota</taxon>
        <taxon>Stenosarchaea group</taxon>
        <taxon>Methanomicrobia</taxon>
        <taxon>Methanosarcinales</taxon>
        <taxon>Methanosarcinaceae</taxon>
        <taxon>Methanococcoides</taxon>
    </lineage>
</organism>
<keyword evidence="4" id="KW-1185">Reference proteome</keyword>
<dbReference type="Pfam" id="PF14317">
    <property type="entry name" value="YcxB"/>
    <property type="match status" value="1"/>
</dbReference>
<feature type="transmembrane region" description="Helical" evidence="1">
    <location>
        <begin position="64"/>
        <end position="83"/>
    </location>
</feature>
<feature type="domain" description="YcxB-like C-terminal" evidence="2">
    <location>
        <begin position="104"/>
        <end position="162"/>
    </location>
</feature>
<proteinExistence type="predicted"/>
<accession>A0A9E4ZFS6</accession>
<evidence type="ECO:0000313" key="3">
    <source>
        <dbReference type="EMBL" id="MCM1986912.1"/>
    </source>
</evidence>
<evidence type="ECO:0000256" key="1">
    <source>
        <dbReference type="SAM" id="Phobius"/>
    </source>
</evidence>
<name>A0A9E4ZFS6_9EURY</name>
<dbReference type="EMBL" id="JAGSOI010000028">
    <property type="protein sequence ID" value="MCM1986912.1"/>
    <property type="molecule type" value="Genomic_DNA"/>
</dbReference>
<gene>
    <name evidence="3" type="ORF">KDK67_07895</name>
</gene>
<evidence type="ECO:0000259" key="2">
    <source>
        <dbReference type="Pfam" id="PF14317"/>
    </source>
</evidence>
<feature type="transmembrane region" description="Helical" evidence="1">
    <location>
        <begin position="36"/>
        <end position="58"/>
    </location>
</feature>
<dbReference type="RefSeq" id="WP_250868262.1">
    <property type="nucleotide sequence ID" value="NZ_JAGSOI010000028.1"/>
</dbReference>
<keyword evidence="1" id="KW-0472">Membrane</keyword>